<dbReference type="Proteomes" id="UP000789570">
    <property type="component" value="Unassembled WGS sequence"/>
</dbReference>
<reference evidence="1" key="1">
    <citation type="submission" date="2021-06" db="EMBL/GenBank/DDBJ databases">
        <authorList>
            <person name="Kallberg Y."/>
            <person name="Tangrot J."/>
            <person name="Rosling A."/>
        </authorList>
    </citation>
    <scope>NUCLEOTIDE SEQUENCE</scope>
    <source>
        <strain evidence="1">UK204</strain>
    </source>
</reference>
<protein>
    <submittedName>
        <fullName evidence="1">14256_t:CDS:1</fullName>
    </submittedName>
</protein>
<dbReference type="AlphaFoldDB" id="A0A9N9E6V3"/>
<sequence length="126" mass="13723">MLMACAPAAIATFVEVVGSANSNMFLVLPGTELTANVCFRADTGYNSCLTFFTKDDPNGKSSCSSDNVWCFKVVSVDGSKGRIDYSIMFGNRESNVQSSVDNDFKCETVLNVMQCKFVIPNHGFDM</sequence>
<keyword evidence="2" id="KW-1185">Reference proteome</keyword>
<dbReference type="EMBL" id="CAJVPQ010005293">
    <property type="protein sequence ID" value="CAG8667513.1"/>
    <property type="molecule type" value="Genomic_DNA"/>
</dbReference>
<comment type="caution">
    <text evidence="1">The sequence shown here is derived from an EMBL/GenBank/DDBJ whole genome shotgun (WGS) entry which is preliminary data.</text>
</comment>
<evidence type="ECO:0000313" key="1">
    <source>
        <dbReference type="EMBL" id="CAG8667513.1"/>
    </source>
</evidence>
<name>A0A9N9E6V3_9GLOM</name>
<gene>
    <name evidence="1" type="ORF">FCALED_LOCUS11851</name>
</gene>
<accession>A0A9N9E6V3</accession>
<organism evidence="1 2">
    <name type="scientific">Funneliformis caledonium</name>
    <dbReference type="NCBI Taxonomy" id="1117310"/>
    <lineage>
        <taxon>Eukaryota</taxon>
        <taxon>Fungi</taxon>
        <taxon>Fungi incertae sedis</taxon>
        <taxon>Mucoromycota</taxon>
        <taxon>Glomeromycotina</taxon>
        <taxon>Glomeromycetes</taxon>
        <taxon>Glomerales</taxon>
        <taxon>Glomeraceae</taxon>
        <taxon>Funneliformis</taxon>
    </lineage>
</organism>
<proteinExistence type="predicted"/>
<evidence type="ECO:0000313" key="2">
    <source>
        <dbReference type="Proteomes" id="UP000789570"/>
    </source>
</evidence>